<sequence length="123" mass="13459">MSIPKRVLLGVLAALLIAAGVGHFVIPDRFMAIMPPQLPWHYELVLITGVLEIAGGLGLLVPRTRKAAAWGVFALLLAMWPANIHHAVAGVQVEGLPASQTALWVRVPLQLVLLAWAWWYTRD</sequence>
<dbReference type="PANTHER" id="PTHR36974:SF1">
    <property type="entry name" value="DOXX FAMILY MEMBRANE PROTEIN"/>
    <property type="match status" value="1"/>
</dbReference>
<evidence type="ECO:0000256" key="3">
    <source>
        <dbReference type="ARBA" id="ARBA00022989"/>
    </source>
</evidence>
<evidence type="ECO:0000256" key="2">
    <source>
        <dbReference type="ARBA" id="ARBA00022692"/>
    </source>
</evidence>
<organism evidence="6 7">
    <name type="scientific">Nannocystis bainbridge</name>
    <dbReference type="NCBI Taxonomy" id="2995303"/>
    <lineage>
        <taxon>Bacteria</taxon>
        <taxon>Pseudomonadati</taxon>
        <taxon>Myxococcota</taxon>
        <taxon>Polyangia</taxon>
        <taxon>Nannocystales</taxon>
        <taxon>Nannocystaceae</taxon>
        <taxon>Nannocystis</taxon>
    </lineage>
</organism>
<dbReference type="RefSeq" id="WP_272084182.1">
    <property type="nucleotide sequence ID" value="NZ_JAQNDL010000001.1"/>
</dbReference>
<comment type="caution">
    <text evidence="6">The sequence shown here is derived from an EMBL/GenBank/DDBJ whole genome shotgun (WGS) entry which is preliminary data.</text>
</comment>
<evidence type="ECO:0000256" key="5">
    <source>
        <dbReference type="SAM" id="Phobius"/>
    </source>
</evidence>
<keyword evidence="3 5" id="KW-1133">Transmembrane helix</keyword>
<keyword evidence="4 5" id="KW-0472">Membrane</keyword>
<evidence type="ECO:0000256" key="4">
    <source>
        <dbReference type="ARBA" id="ARBA00023136"/>
    </source>
</evidence>
<evidence type="ECO:0000313" key="6">
    <source>
        <dbReference type="EMBL" id="MDC0715757.1"/>
    </source>
</evidence>
<comment type="subcellular location">
    <subcellularLocation>
        <location evidence="1">Membrane</location>
        <topology evidence="1">Multi-pass membrane protein</topology>
    </subcellularLocation>
</comment>
<reference evidence="6 7" key="1">
    <citation type="submission" date="2022-11" db="EMBL/GenBank/DDBJ databases">
        <title>Minimal conservation of predation-associated metabolite biosynthetic gene clusters underscores biosynthetic potential of Myxococcota including descriptions for ten novel species: Archangium lansinium sp. nov., Myxococcus landrumus sp. nov., Nannocystis bai.</title>
        <authorList>
            <person name="Ahearne A."/>
            <person name="Stevens C."/>
            <person name="Dowd S."/>
        </authorList>
    </citation>
    <scope>NUCLEOTIDE SEQUENCE [LARGE SCALE GENOMIC DNA]</scope>
    <source>
        <strain evidence="6 7">BB15-2</strain>
    </source>
</reference>
<dbReference type="Pfam" id="PF13564">
    <property type="entry name" value="DoxX_2"/>
    <property type="match status" value="1"/>
</dbReference>
<proteinExistence type="predicted"/>
<evidence type="ECO:0000313" key="7">
    <source>
        <dbReference type="Proteomes" id="UP001221686"/>
    </source>
</evidence>
<name>A0ABT5DTL9_9BACT</name>
<dbReference type="Proteomes" id="UP001221686">
    <property type="component" value="Unassembled WGS sequence"/>
</dbReference>
<keyword evidence="7" id="KW-1185">Reference proteome</keyword>
<dbReference type="InterPro" id="IPR032808">
    <property type="entry name" value="DoxX"/>
</dbReference>
<dbReference type="EMBL" id="JAQNDL010000001">
    <property type="protein sequence ID" value="MDC0715757.1"/>
    <property type="molecule type" value="Genomic_DNA"/>
</dbReference>
<accession>A0ABT5DTL9</accession>
<feature type="transmembrane region" description="Helical" evidence="5">
    <location>
        <begin position="101"/>
        <end position="120"/>
    </location>
</feature>
<protein>
    <submittedName>
        <fullName evidence="6">DoxX family protein</fullName>
    </submittedName>
</protein>
<gene>
    <name evidence="6" type="ORF">POL25_02565</name>
</gene>
<feature type="transmembrane region" description="Helical" evidence="5">
    <location>
        <begin position="68"/>
        <end position="89"/>
    </location>
</feature>
<keyword evidence="2 5" id="KW-0812">Transmembrane</keyword>
<evidence type="ECO:0000256" key="1">
    <source>
        <dbReference type="ARBA" id="ARBA00004141"/>
    </source>
</evidence>
<feature type="transmembrane region" description="Helical" evidence="5">
    <location>
        <begin position="40"/>
        <end position="61"/>
    </location>
</feature>
<dbReference type="PANTHER" id="PTHR36974">
    <property type="entry name" value="MEMBRANE PROTEIN-RELATED"/>
    <property type="match status" value="1"/>
</dbReference>